<dbReference type="AlphaFoldDB" id="A0A7C2N9P1"/>
<name>A0A7C2N9P1_ARCFL</name>
<evidence type="ECO:0000313" key="1">
    <source>
        <dbReference type="EMBL" id="HET21959.1"/>
    </source>
</evidence>
<reference evidence="1" key="1">
    <citation type="journal article" date="2020" name="mSystems">
        <title>Genome- and Community-Level Interaction Insights into Carbon Utilization and Element Cycling Functions of Hydrothermarchaeota in Hydrothermal Sediment.</title>
        <authorList>
            <person name="Zhou Z."/>
            <person name="Liu Y."/>
            <person name="Xu W."/>
            <person name="Pan J."/>
            <person name="Luo Z.H."/>
            <person name="Li M."/>
        </authorList>
    </citation>
    <scope>NUCLEOTIDE SEQUENCE [LARGE SCALE GENOMIC DNA]</scope>
    <source>
        <strain evidence="1">SpSt-12</strain>
    </source>
</reference>
<comment type="caution">
    <text evidence="1">The sequence shown here is derived from an EMBL/GenBank/DDBJ whole genome shotgun (WGS) entry which is preliminary data.</text>
</comment>
<accession>A0A7C2N9P1</accession>
<proteinExistence type="predicted"/>
<gene>
    <name evidence="1" type="ORF">ENN70_07885</name>
</gene>
<sequence length="60" mass="6643">MLKKASKITQSPMSEMRFEAGRYGLAVLRLLSGMETILTCSTALQITDVNPNRCGELRPN</sequence>
<protein>
    <submittedName>
        <fullName evidence="1">Uncharacterized protein</fullName>
    </submittedName>
</protein>
<dbReference type="EMBL" id="DSCQ01000103">
    <property type="protein sequence ID" value="HET21959.1"/>
    <property type="molecule type" value="Genomic_DNA"/>
</dbReference>
<organism evidence="1">
    <name type="scientific">Archaeoglobus fulgidus</name>
    <dbReference type="NCBI Taxonomy" id="2234"/>
    <lineage>
        <taxon>Archaea</taxon>
        <taxon>Methanobacteriati</taxon>
        <taxon>Methanobacteriota</taxon>
        <taxon>Archaeoglobi</taxon>
        <taxon>Archaeoglobales</taxon>
        <taxon>Archaeoglobaceae</taxon>
        <taxon>Archaeoglobus</taxon>
    </lineage>
</organism>